<evidence type="ECO:0000256" key="1">
    <source>
        <dbReference type="SAM" id="Coils"/>
    </source>
</evidence>
<feature type="coiled-coil region" evidence="1">
    <location>
        <begin position="110"/>
        <end position="148"/>
    </location>
</feature>
<organism evidence="2 3">
    <name type="scientific">Phormidium yuhuli AB48</name>
    <dbReference type="NCBI Taxonomy" id="2940671"/>
    <lineage>
        <taxon>Bacteria</taxon>
        <taxon>Bacillati</taxon>
        <taxon>Cyanobacteriota</taxon>
        <taxon>Cyanophyceae</taxon>
        <taxon>Oscillatoriophycideae</taxon>
        <taxon>Oscillatoriales</taxon>
        <taxon>Oscillatoriaceae</taxon>
        <taxon>Phormidium</taxon>
        <taxon>Phormidium yuhuli</taxon>
    </lineage>
</organism>
<name>A0ABY5AUH2_9CYAN</name>
<keyword evidence="3" id="KW-1185">Reference proteome</keyword>
<evidence type="ECO:0000313" key="3">
    <source>
        <dbReference type="Proteomes" id="UP001056708"/>
    </source>
</evidence>
<keyword evidence="1" id="KW-0175">Coiled coil</keyword>
<sequence>MLHLAQVTKKGLLGKTTLRLLARRKPDETWTPISGEEFVEMETNLYNEGMLVLAEVGPNRQVLQVKEAKDWVLGLVRQYLGKGITPEFLEKEVERAEQWRQSLTLQSQDLARRTVELETRREQIQALEEKLRREKRLLQSMAAQLKARASNS</sequence>
<dbReference type="Proteomes" id="UP001056708">
    <property type="component" value="Chromosome"/>
</dbReference>
<accession>A0ABY5AUH2</accession>
<dbReference type="RefSeq" id="WP_252664623.1">
    <property type="nucleotide sequence ID" value="NZ_CP098611.1"/>
</dbReference>
<dbReference type="EMBL" id="CP098611">
    <property type="protein sequence ID" value="USR92468.1"/>
    <property type="molecule type" value="Genomic_DNA"/>
</dbReference>
<protein>
    <submittedName>
        <fullName evidence="2">Uncharacterized protein</fullName>
    </submittedName>
</protein>
<proteinExistence type="predicted"/>
<gene>
    <name evidence="2" type="ORF">NEA10_07055</name>
</gene>
<evidence type="ECO:0000313" key="2">
    <source>
        <dbReference type="EMBL" id="USR92468.1"/>
    </source>
</evidence>
<reference evidence="2" key="1">
    <citation type="submission" date="2022-06" db="EMBL/GenBank/DDBJ databases">
        <title>Genome sequence of Phormidium yuhuli AB48 isolated from an industrial photobioreactor environment.</title>
        <authorList>
            <person name="Qiu Y."/>
            <person name="Noonan A.J.C."/>
            <person name="Dofher K."/>
            <person name="Koch M."/>
            <person name="Kieft B."/>
            <person name="Lin X."/>
            <person name="Ziels R.M."/>
            <person name="Hallam S.J."/>
        </authorList>
    </citation>
    <scope>NUCLEOTIDE SEQUENCE</scope>
    <source>
        <strain evidence="2">AB48</strain>
    </source>
</reference>